<evidence type="ECO:0000256" key="2">
    <source>
        <dbReference type="ARBA" id="ARBA00023125"/>
    </source>
</evidence>
<organism evidence="5 6">
    <name type="scientific">Clostridium saccharoperbutylacetonicum N1-4(HMT)</name>
    <dbReference type="NCBI Taxonomy" id="931276"/>
    <lineage>
        <taxon>Bacteria</taxon>
        <taxon>Bacillati</taxon>
        <taxon>Bacillota</taxon>
        <taxon>Clostridia</taxon>
        <taxon>Eubacteriales</taxon>
        <taxon>Clostridiaceae</taxon>
        <taxon>Clostridium</taxon>
    </lineage>
</organism>
<feature type="domain" description="HTH araC/xylS-type" evidence="4">
    <location>
        <begin position="152"/>
        <end position="249"/>
    </location>
</feature>
<dbReference type="STRING" id="36745.CLSAP_37190"/>
<dbReference type="EMBL" id="CP004121">
    <property type="protein sequence ID" value="AGF57699.1"/>
    <property type="molecule type" value="Genomic_DNA"/>
</dbReference>
<evidence type="ECO:0000256" key="1">
    <source>
        <dbReference type="ARBA" id="ARBA00023015"/>
    </source>
</evidence>
<evidence type="ECO:0000313" key="5">
    <source>
        <dbReference type="EMBL" id="AGF57699.1"/>
    </source>
</evidence>
<dbReference type="GO" id="GO:0003700">
    <property type="term" value="F:DNA-binding transcription factor activity"/>
    <property type="evidence" value="ECO:0007669"/>
    <property type="project" value="InterPro"/>
</dbReference>
<dbReference type="PANTHER" id="PTHR43280">
    <property type="entry name" value="ARAC-FAMILY TRANSCRIPTIONAL REGULATOR"/>
    <property type="match status" value="1"/>
</dbReference>
<keyword evidence="1" id="KW-0805">Transcription regulation</keyword>
<dbReference type="PANTHER" id="PTHR43280:SF10">
    <property type="entry name" value="REGULATORY PROTEIN POCR"/>
    <property type="match status" value="1"/>
</dbReference>
<dbReference type="PATRIC" id="fig|931276.5.peg.3976"/>
<evidence type="ECO:0000256" key="3">
    <source>
        <dbReference type="ARBA" id="ARBA00023163"/>
    </source>
</evidence>
<dbReference type="SMART" id="SM00342">
    <property type="entry name" value="HTH_ARAC"/>
    <property type="match status" value="1"/>
</dbReference>
<dbReference type="Pfam" id="PF12833">
    <property type="entry name" value="HTH_18"/>
    <property type="match status" value="1"/>
</dbReference>
<dbReference type="HOGENOM" id="CLU_000445_88_16_9"/>
<reference evidence="5 6" key="1">
    <citation type="submission" date="2013-02" db="EMBL/GenBank/DDBJ databases">
        <title>Genome sequence of Clostridium saccharoperbutylacetonicum N1-4(HMT).</title>
        <authorList>
            <person name="Poehlein A."/>
            <person name="Daniel R."/>
        </authorList>
    </citation>
    <scope>NUCLEOTIDE SEQUENCE [LARGE SCALE GENOMIC DNA]</scope>
    <source>
        <strain evidence="6">N1-4(HMT)</strain>
    </source>
</reference>
<gene>
    <name evidence="5" type="ORF">Cspa_c39420</name>
</gene>
<dbReference type="RefSeq" id="WP_015394012.1">
    <property type="nucleotide sequence ID" value="NC_020291.1"/>
</dbReference>
<dbReference type="GO" id="GO:0043565">
    <property type="term" value="F:sequence-specific DNA binding"/>
    <property type="evidence" value="ECO:0007669"/>
    <property type="project" value="InterPro"/>
</dbReference>
<proteinExistence type="predicted"/>
<dbReference type="eggNOG" id="COG2207">
    <property type="taxonomic scope" value="Bacteria"/>
</dbReference>
<dbReference type="InterPro" id="IPR018060">
    <property type="entry name" value="HTH_AraC"/>
</dbReference>
<keyword evidence="2" id="KW-0238">DNA-binding</keyword>
<dbReference type="SUPFAM" id="SSF46689">
    <property type="entry name" value="Homeodomain-like"/>
    <property type="match status" value="1"/>
</dbReference>
<dbReference type="Gene3D" id="1.10.10.60">
    <property type="entry name" value="Homeodomain-like"/>
    <property type="match status" value="1"/>
</dbReference>
<accession>M1MIF5</accession>
<dbReference type="InterPro" id="IPR037923">
    <property type="entry name" value="HTH-like"/>
</dbReference>
<sequence length="253" mass="29209">MKNIIKFYEKGSVEILHGESSHCFPLHSHESFCVGAVTKGSAMVTINNSSCLLTEAMIFINPSNTGICMTTDSKYEYITICFKNELRKKVENIKFNKYFLEMKYTEEMWDLCEAFKISNNEEEFLNSILKLISPAMESNSMSVSDHKNETALLIAEYIKKNADKKFDLDELAKTFHLSKYHLIRLFKKEMGVTPNQYHIQAKMRILKANLDDIESQTSLAQNLNLADQSHLCKQFKKLMGVSIKNYKKNLTRK</sequence>
<protein>
    <submittedName>
        <fullName evidence="5">Transcriptional regulator, AraC family</fullName>
    </submittedName>
</protein>
<dbReference type="KEGG" id="csr:Cspa_c39420"/>
<keyword evidence="3" id="KW-0804">Transcription</keyword>
<evidence type="ECO:0000259" key="4">
    <source>
        <dbReference type="PROSITE" id="PS01124"/>
    </source>
</evidence>
<evidence type="ECO:0000313" key="6">
    <source>
        <dbReference type="Proteomes" id="UP000011728"/>
    </source>
</evidence>
<dbReference type="Pfam" id="PF02311">
    <property type="entry name" value="AraC_binding"/>
    <property type="match status" value="1"/>
</dbReference>
<keyword evidence="6" id="KW-1185">Reference proteome</keyword>
<dbReference type="InterPro" id="IPR009057">
    <property type="entry name" value="Homeodomain-like_sf"/>
</dbReference>
<dbReference type="AlphaFoldDB" id="M1MIF5"/>
<dbReference type="PROSITE" id="PS01124">
    <property type="entry name" value="HTH_ARAC_FAMILY_2"/>
    <property type="match status" value="1"/>
</dbReference>
<dbReference type="InterPro" id="IPR003313">
    <property type="entry name" value="AraC-bd"/>
</dbReference>
<dbReference type="OrthoDB" id="249627at2"/>
<name>M1MIF5_9CLOT</name>
<dbReference type="SUPFAM" id="SSF51215">
    <property type="entry name" value="Regulatory protein AraC"/>
    <property type="match status" value="1"/>
</dbReference>
<dbReference type="Proteomes" id="UP000011728">
    <property type="component" value="Chromosome"/>
</dbReference>